<accession>A0ACB7YBN5</accession>
<dbReference type="Proteomes" id="UP000828048">
    <property type="component" value="Chromosome 8"/>
</dbReference>
<comment type="caution">
    <text evidence="1">The sequence shown here is derived from an EMBL/GenBank/DDBJ whole genome shotgun (WGS) entry which is preliminary data.</text>
</comment>
<gene>
    <name evidence="1" type="ORF">Vadar_005604</name>
</gene>
<dbReference type="EMBL" id="CM037158">
    <property type="protein sequence ID" value="KAH7850988.1"/>
    <property type="molecule type" value="Genomic_DNA"/>
</dbReference>
<proteinExistence type="predicted"/>
<evidence type="ECO:0000313" key="1">
    <source>
        <dbReference type="EMBL" id="KAH7850988.1"/>
    </source>
</evidence>
<organism evidence="1 2">
    <name type="scientific">Vaccinium darrowii</name>
    <dbReference type="NCBI Taxonomy" id="229202"/>
    <lineage>
        <taxon>Eukaryota</taxon>
        <taxon>Viridiplantae</taxon>
        <taxon>Streptophyta</taxon>
        <taxon>Embryophyta</taxon>
        <taxon>Tracheophyta</taxon>
        <taxon>Spermatophyta</taxon>
        <taxon>Magnoliopsida</taxon>
        <taxon>eudicotyledons</taxon>
        <taxon>Gunneridae</taxon>
        <taxon>Pentapetalae</taxon>
        <taxon>asterids</taxon>
        <taxon>Ericales</taxon>
        <taxon>Ericaceae</taxon>
        <taxon>Vaccinioideae</taxon>
        <taxon>Vaccinieae</taxon>
        <taxon>Vaccinium</taxon>
    </lineage>
</organism>
<sequence length="413" mass="47391">MVKRRKISDFSESCPQFFKVYLPKQSSHRMRIPPDFVKYITRALPYKSTITSLEKRSWHVELKKVDGHLYLEEGWQQFVHDNSLQFGDFLLFYYGDNAQFYVKIYGKDGCQKKVSRPTKEIFGETTHPQDNQTVKRRKSKQLAQGANDVEIAQKELFPRFPSAIQEGSRARKETNKFVSEFPFFEVVMRPSYISGSPMNIPSSFHNRYMEKGRHGALLVISDRSWPVKLSKTVRGARSFLHEIEYPLGATHGEESNTNHKGNSQEPNREEREEDDCCEILADYAYQVEIPEGDELRMIDAAKEVKPFFTGDMTNYSGRLPSAAANGGGDDGGNISLTKIESRPHRNRPIRLLDDAKVGTAKHFEYMFYVNFEASMAEPRAQNALAEVQEFTSFLRVLGSYPMDMTSWCPSHGD</sequence>
<reference evidence="1 2" key="1">
    <citation type="journal article" date="2021" name="Hortic Res">
        <title>High-quality reference genome and annotation aids understanding of berry development for evergreen blueberry (Vaccinium darrowii).</title>
        <authorList>
            <person name="Yu J."/>
            <person name="Hulse-Kemp A.M."/>
            <person name="Babiker E."/>
            <person name="Staton M."/>
        </authorList>
    </citation>
    <scope>NUCLEOTIDE SEQUENCE [LARGE SCALE GENOMIC DNA]</scope>
    <source>
        <strain evidence="2">cv. NJ 8807/NJ 8810</strain>
        <tissue evidence="1">Young leaf</tissue>
    </source>
</reference>
<evidence type="ECO:0000313" key="2">
    <source>
        <dbReference type="Proteomes" id="UP000828048"/>
    </source>
</evidence>
<keyword evidence="2" id="KW-1185">Reference proteome</keyword>
<protein>
    <submittedName>
        <fullName evidence="1">Uncharacterized protein</fullName>
    </submittedName>
</protein>
<name>A0ACB7YBN5_9ERIC</name>